<dbReference type="GO" id="GO:0015939">
    <property type="term" value="P:pantothenate metabolic process"/>
    <property type="evidence" value="ECO:0007669"/>
    <property type="project" value="TreeGrafter"/>
</dbReference>
<dbReference type="InParanoid" id="A0A3Q7PYT8"/>
<keyword evidence="1" id="KW-1185">Reference proteome</keyword>
<accession>A0A3Q7PYT8</accession>
<dbReference type="PANTHER" id="PTHR10609:SF4">
    <property type="entry name" value="VASCULAR NON-INFLAMMATORY MOLECULE 3"/>
    <property type="match status" value="1"/>
</dbReference>
<dbReference type="RefSeq" id="XP_025721256.1">
    <property type="nucleotide sequence ID" value="XM_025865471.1"/>
</dbReference>
<dbReference type="GO" id="GO:0017159">
    <property type="term" value="F:pantetheine hydrolase activity"/>
    <property type="evidence" value="ECO:0007669"/>
    <property type="project" value="TreeGrafter"/>
</dbReference>
<dbReference type="AlphaFoldDB" id="A0A3Q7PYT8"/>
<dbReference type="Gene3D" id="3.60.110.10">
    <property type="entry name" value="Carbon-nitrogen hydrolase"/>
    <property type="match status" value="1"/>
</dbReference>
<reference key="1">
    <citation type="submission" date="2019-01" db="UniProtKB">
        <authorList>
            <consortium name="RefSeq"/>
        </authorList>
    </citation>
    <scope>IDENTIFICATION</scope>
</reference>
<organism evidence="1 2">
    <name type="scientific">Callorhinus ursinus</name>
    <name type="common">Northern fur seal</name>
    <dbReference type="NCBI Taxonomy" id="34884"/>
    <lineage>
        <taxon>Eukaryota</taxon>
        <taxon>Metazoa</taxon>
        <taxon>Chordata</taxon>
        <taxon>Craniata</taxon>
        <taxon>Vertebrata</taxon>
        <taxon>Euteleostomi</taxon>
        <taxon>Mammalia</taxon>
        <taxon>Eutheria</taxon>
        <taxon>Laurasiatheria</taxon>
        <taxon>Carnivora</taxon>
        <taxon>Caniformia</taxon>
        <taxon>Pinnipedia</taxon>
        <taxon>Otariidae</taxon>
        <taxon>Callorhinus</taxon>
    </lineage>
</organism>
<reference evidence="2" key="2">
    <citation type="submission" date="2025-08" db="UniProtKB">
        <authorList>
            <consortium name="RefSeq"/>
        </authorList>
    </citation>
    <scope>IDENTIFICATION</scope>
    <source>
        <tissue evidence="2">Blood</tissue>
    </source>
</reference>
<dbReference type="PANTHER" id="PTHR10609">
    <property type="entry name" value="BIOTINIDASE-RELATED"/>
    <property type="match status" value="1"/>
</dbReference>
<proteinExistence type="predicted"/>
<evidence type="ECO:0000313" key="2">
    <source>
        <dbReference type="RefSeq" id="XP_025721256.1"/>
    </source>
</evidence>
<evidence type="ECO:0000313" key="1">
    <source>
        <dbReference type="Proteomes" id="UP000286641"/>
    </source>
</evidence>
<name>A0A3Q7PYT8_CALUR</name>
<protein>
    <submittedName>
        <fullName evidence="2">Vascular non-inflammatory molecule 3-like</fullName>
    </submittedName>
</protein>
<dbReference type="InterPro" id="IPR040154">
    <property type="entry name" value="Biotinidase/VNN"/>
</dbReference>
<gene>
    <name evidence="2" type="primary">LOC112818319</name>
</gene>
<dbReference type="Proteomes" id="UP000286641">
    <property type="component" value="Unplaced"/>
</dbReference>
<sequence>MIMLYFPKYVTIFALFVPSVGALDTFIAVVYEHAVILRNRTETPVPKEEALLLMNKNIDVLEKAVKLAARQGAHINVTSEDGIYGWVFTRETIDPYLENIPDPDMNWIPCRDPQRNGKKINELMFPKEL</sequence>
<dbReference type="InterPro" id="IPR036526">
    <property type="entry name" value="C-N_Hydrolase_sf"/>
</dbReference>